<keyword evidence="5" id="KW-0804">Transcription</keyword>
<comment type="similarity">
    <text evidence="2">Belongs to the plant homeotic and developmental regulators ALOG protein family.</text>
</comment>
<evidence type="ECO:0000256" key="4">
    <source>
        <dbReference type="ARBA" id="ARBA00023125"/>
    </source>
</evidence>
<keyword evidence="6" id="KW-0539">Nucleus</keyword>
<keyword evidence="4" id="KW-0238">DNA-binding</keyword>
<evidence type="ECO:0000313" key="9">
    <source>
        <dbReference type="Proteomes" id="UP001159428"/>
    </source>
</evidence>
<dbReference type="GO" id="GO:0009299">
    <property type="term" value="P:mRNA transcription"/>
    <property type="evidence" value="ECO:0007669"/>
    <property type="project" value="TreeGrafter"/>
</dbReference>
<keyword evidence="9" id="KW-1185">Reference proteome</keyword>
<name>A0AAU9W9Y0_9CNID</name>
<dbReference type="PROSITE" id="PS51697">
    <property type="entry name" value="ALOG"/>
    <property type="match status" value="1"/>
</dbReference>
<dbReference type="PANTHER" id="PTHR31165">
    <property type="entry name" value="PROTEIN G1-LIKE2"/>
    <property type="match status" value="1"/>
</dbReference>
<evidence type="ECO:0000256" key="6">
    <source>
        <dbReference type="ARBA" id="ARBA00023242"/>
    </source>
</evidence>
<comment type="subcellular location">
    <subcellularLocation>
        <location evidence="1">Nucleus</location>
    </subcellularLocation>
</comment>
<evidence type="ECO:0000313" key="8">
    <source>
        <dbReference type="EMBL" id="CAH3107077.1"/>
    </source>
</evidence>
<evidence type="ECO:0000256" key="2">
    <source>
        <dbReference type="ARBA" id="ARBA00010308"/>
    </source>
</evidence>
<evidence type="ECO:0000256" key="3">
    <source>
        <dbReference type="ARBA" id="ARBA00023015"/>
    </source>
</evidence>
<evidence type="ECO:0000259" key="7">
    <source>
        <dbReference type="PROSITE" id="PS51697"/>
    </source>
</evidence>
<dbReference type="Pfam" id="PF04852">
    <property type="entry name" value="ALOG_dom"/>
    <property type="match status" value="1"/>
</dbReference>
<accession>A0AAU9W9Y0</accession>
<dbReference type="InterPro" id="IPR040222">
    <property type="entry name" value="ALOG"/>
</dbReference>
<protein>
    <recommendedName>
        <fullName evidence="7">ALOG domain-containing protein</fullName>
    </recommendedName>
</protein>
<proteinExistence type="inferred from homology"/>
<dbReference type="PANTHER" id="PTHR31165:SF2">
    <property type="entry name" value="ALOG DOMAIN-CONTAINING PROTEIN"/>
    <property type="match status" value="1"/>
</dbReference>
<dbReference type="GO" id="GO:0003677">
    <property type="term" value="F:DNA binding"/>
    <property type="evidence" value="ECO:0007669"/>
    <property type="project" value="UniProtKB-KW"/>
</dbReference>
<sequence length="386" mass="43345">MSLDSNVQFDEKGVPLRHFMPFYTPMSSGINVFAQVISRDENAYVFPPFVMMGPLLKFLLQAHIPVTIIAPQLSPTPYWWPILKGASSVSLLLGSKGEGGVILFPSPHCPRIWRPAIRCQECHYPNDDCFMFCQRCGFRREVVIQPKKPFAIDTSKINKRVEELNAVREQKPYERQKTALEVELSGFLASLPFAKTLKSATAHDIIKFLVWKDKSGRTKVHTVTCSHMGQGQGSSCKCPCRLAAGTVDSLIGKLRAIFISAGMGGVWDDNLGMGNPASHRSVKAYLQAVKEEQARARVRPKKATPLFLDKLQQISQFIVSSMRKLDNSPMDLYLLDRDLCFFSVDFFAGDRSSDLGRTFGKELLYFPDKSGILFNHTFGGSQRRRP</sequence>
<evidence type="ECO:0000256" key="1">
    <source>
        <dbReference type="ARBA" id="ARBA00004123"/>
    </source>
</evidence>
<evidence type="ECO:0000256" key="5">
    <source>
        <dbReference type="ARBA" id="ARBA00023163"/>
    </source>
</evidence>
<dbReference type="EMBL" id="CALNXJ010000010">
    <property type="protein sequence ID" value="CAH3107077.1"/>
    <property type="molecule type" value="Genomic_DNA"/>
</dbReference>
<dbReference type="InterPro" id="IPR006936">
    <property type="entry name" value="ALOG_dom"/>
</dbReference>
<dbReference type="GO" id="GO:0005634">
    <property type="term" value="C:nucleus"/>
    <property type="evidence" value="ECO:0007669"/>
    <property type="project" value="UniProtKB-SubCell"/>
</dbReference>
<gene>
    <name evidence="8" type="ORF">PMEA_00001830</name>
</gene>
<dbReference type="AlphaFoldDB" id="A0AAU9W9Y0"/>
<comment type="caution">
    <text evidence="8">The sequence shown here is derived from an EMBL/GenBank/DDBJ whole genome shotgun (WGS) entry which is preliminary data.</text>
</comment>
<feature type="domain" description="ALOG" evidence="7">
    <location>
        <begin position="172"/>
        <end position="305"/>
    </location>
</feature>
<keyword evidence="3" id="KW-0805">Transcription regulation</keyword>
<organism evidence="8 9">
    <name type="scientific">Pocillopora meandrina</name>
    <dbReference type="NCBI Taxonomy" id="46732"/>
    <lineage>
        <taxon>Eukaryota</taxon>
        <taxon>Metazoa</taxon>
        <taxon>Cnidaria</taxon>
        <taxon>Anthozoa</taxon>
        <taxon>Hexacorallia</taxon>
        <taxon>Scleractinia</taxon>
        <taxon>Astrocoeniina</taxon>
        <taxon>Pocilloporidae</taxon>
        <taxon>Pocillopora</taxon>
    </lineage>
</organism>
<reference evidence="8 9" key="1">
    <citation type="submission" date="2022-05" db="EMBL/GenBank/DDBJ databases">
        <authorList>
            <consortium name="Genoscope - CEA"/>
            <person name="William W."/>
        </authorList>
    </citation>
    <scope>NUCLEOTIDE SEQUENCE [LARGE SCALE GENOMIC DNA]</scope>
</reference>
<dbReference type="Proteomes" id="UP001159428">
    <property type="component" value="Unassembled WGS sequence"/>
</dbReference>